<evidence type="ECO:0000259" key="8">
    <source>
        <dbReference type="PROSITE" id="PS50048"/>
    </source>
</evidence>
<feature type="domain" description="C2H2-type" evidence="9">
    <location>
        <begin position="13"/>
        <end position="40"/>
    </location>
</feature>
<dbReference type="Gene3D" id="4.10.240.10">
    <property type="entry name" value="Zn(2)-C6 fungal-type DNA-binding domain"/>
    <property type="match status" value="1"/>
</dbReference>
<organism evidence="10 11">
    <name type="scientific">Microdochium trichocladiopsis</name>
    <dbReference type="NCBI Taxonomy" id="1682393"/>
    <lineage>
        <taxon>Eukaryota</taxon>
        <taxon>Fungi</taxon>
        <taxon>Dikarya</taxon>
        <taxon>Ascomycota</taxon>
        <taxon>Pezizomycotina</taxon>
        <taxon>Sordariomycetes</taxon>
        <taxon>Xylariomycetidae</taxon>
        <taxon>Xylariales</taxon>
        <taxon>Microdochiaceae</taxon>
        <taxon>Microdochium</taxon>
    </lineage>
</organism>
<dbReference type="OrthoDB" id="5423818at2759"/>
<dbReference type="GO" id="GO:0008270">
    <property type="term" value="F:zinc ion binding"/>
    <property type="evidence" value="ECO:0007669"/>
    <property type="project" value="UniProtKB-KW"/>
</dbReference>
<evidence type="ECO:0000256" key="4">
    <source>
        <dbReference type="ARBA" id="ARBA00023163"/>
    </source>
</evidence>
<dbReference type="SUPFAM" id="SSF57701">
    <property type="entry name" value="Zn2/Cys6 DNA-binding domain"/>
    <property type="match status" value="1"/>
</dbReference>
<keyword evidence="11" id="KW-1185">Reference proteome</keyword>
<dbReference type="PROSITE" id="PS50048">
    <property type="entry name" value="ZN2_CY6_FUNGAL_2"/>
    <property type="match status" value="1"/>
</dbReference>
<accession>A0A9P8YA87</accession>
<evidence type="ECO:0000256" key="7">
    <source>
        <dbReference type="SAM" id="MobiDB-lite"/>
    </source>
</evidence>
<dbReference type="PANTHER" id="PTHR47660:SF3">
    <property type="entry name" value="FINGER DOMAIN PROTEIN, PUTATIVE (AFU_ORTHOLOGUE AFUA_4G03310)-RELATED"/>
    <property type="match status" value="1"/>
</dbReference>
<evidence type="ECO:0000256" key="1">
    <source>
        <dbReference type="ARBA" id="ARBA00022723"/>
    </source>
</evidence>
<dbReference type="Proteomes" id="UP000756346">
    <property type="component" value="Unassembled WGS sequence"/>
</dbReference>
<sequence length="534" mass="58265">MDITTANTAETVLRCPQCRKPFDNPSSLKRHGYYCRTRKPIDRASRVHSCLACVSSKVRCDRKRPTCSRCLDKGARCTYTGKPLRESTRQEESRDSLLPNSVGSPSSESSLHPDAGPDEAGNATELGSPILIDFDAGYSAALNWDDTSQDDFAELASPSATGPDVATIMPFSSAKDAISAPAFQSYNTLHLPEFLLNTLPDNTMSIPRTLSTVATNDRSLIHRPTKLKPGSQRAASLIRHTLKSYAVMMLRDNALPPFIHPGTTSLLTHPDTREDLEPLHNCISLLPMLCSQDGLRRSNRTLFWRNVRMECERLCSQFSTLSPLAIVSAMQALSIYIIVRADECDAGAAGGEDNDNIDSLLIMAVVIMSKGLGNAKFADVDGPELGGSASADSLEAAWRRWVLVESARRLCTLYQVVNMVTIFEPAKRCDLSREGLVLSLLPASKQLWEAGDARQWMSERLKMTMKTGSRGAIEYGIALNGDLVNLSSGAALSRSDDRESEAGARRWPKADWEEWLAGMDGFGGLVTLAASMAG</sequence>
<proteinExistence type="predicted"/>
<dbReference type="CDD" id="cd00067">
    <property type="entry name" value="GAL4"/>
    <property type="match status" value="1"/>
</dbReference>
<keyword evidence="3" id="KW-0805">Transcription regulation</keyword>
<feature type="domain" description="Zn(2)-C6 fungal-type" evidence="8">
    <location>
        <begin position="49"/>
        <end position="79"/>
    </location>
</feature>
<evidence type="ECO:0000259" key="9">
    <source>
        <dbReference type="PROSITE" id="PS50157"/>
    </source>
</evidence>
<keyword evidence="6" id="KW-0863">Zinc-finger</keyword>
<dbReference type="InterPro" id="IPR001138">
    <property type="entry name" value="Zn2Cys6_DnaBD"/>
</dbReference>
<dbReference type="SMART" id="SM00066">
    <property type="entry name" value="GAL4"/>
    <property type="match status" value="1"/>
</dbReference>
<feature type="region of interest" description="Disordered" evidence="7">
    <location>
        <begin position="83"/>
        <end position="125"/>
    </location>
</feature>
<evidence type="ECO:0000256" key="2">
    <source>
        <dbReference type="ARBA" id="ARBA00022833"/>
    </source>
</evidence>
<dbReference type="Pfam" id="PF00172">
    <property type="entry name" value="Zn_clus"/>
    <property type="match status" value="1"/>
</dbReference>
<evidence type="ECO:0000313" key="10">
    <source>
        <dbReference type="EMBL" id="KAH7034793.1"/>
    </source>
</evidence>
<feature type="compositionally biased region" description="Basic and acidic residues" evidence="7">
    <location>
        <begin position="83"/>
        <end position="95"/>
    </location>
</feature>
<evidence type="ECO:0000313" key="11">
    <source>
        <dbReference type="Proteomes" id="UP000756346"/>
    </source>
</evidence>
<dbReference type="GeneID" id="70190422"/>
<dbReference type="EMBL" id="JAGTJQ010000003">
    <property type="protein sequence ID" value="KAH7034793.1"/>
    <property type="molecule type" value="Genomic_DNA"/>
</dbReference>
<dbReference type="AlphaFoldDB" id="A0A9P8YA87"/>
<comment type="caution">
    <text evidence="10">The sequence shown here is derived from an EMBL/GenBank/DDBJ whole genome shotgun (WGS) entry which is preliminary data.</text>
</comment>
<evidence type="ECO:0000256" key="5">
    <source>
        <dbReference type="ARBA" id="ARBA00023242"/>
    </source>
</evidence>
<keyword evidence="4" id="KW-0804">Transcription</keyword>
<dbReference type="InterPro" id="IPR013087">
    <property type="entry name" value="Znf_C2H2_type"/>
</dbReference>
<keyword evidence="2" id="KW-0862">Zinc</keyword>
<protein>
    <recommendedName>
        <fullName evidence="12">Zn(2)-C6 fungal-type domain-containing protein</fullName>
    </recommendedName>
</protein>
<feature type="compositionally biased region" description="Low complexity" evidence="7">
    <location>
        <begin position="101"/>
        <end position="110"/>
    </location>
</feature>
<reference evidence="10" key="1">
    <citation type="journal article" date="2021" name="Nat. Commun.">
        <title>Genetic determinants of endophytism in the Arabidopsis root mycobiome.</title>
        <authorList>
            <person name="Mesny F."/>
            <person name="Miyauchi S."/>
            <person name="Thiergart T."/>
            <person name="Pickel B."/>
            <person name="Atanasova L."/>
            <person name="Karlsson M."/>
            <person name="Huettel B."/>
            <person name="Barry K.W."/>
            <person name="Haridas S."/>
            <person name="Chen C."/>
            <person name="Bauer D."/>
            <person name="Andreopoulos W."/>
            <person name="Pangilinan J."/>
            <person name="LaButti K."/>
            <person name="Riley R."/>
            <person name="Lipzen A."/>
            <person name="Clum A."/>
            <person name="Drula E."/>
            <person name="Henrissat B."/>
            <person name="Kohler A."/>
            <person name="Grigoriev I.V."/>
            <person name="Martin F.M."/>
            <person name="Hacquard S."/>
        </authorList>
    </citation>
    <scope>NUCLEOTIDE SEQUENCE</scope>
    <source>
        <strain evidence="10">MPI-CAGE-CH-0230</strain>
    </source>
</reference>
<keyword evidence="1" id="KW-0479">Metal-binding</keyword>
<dbReference type="InterPro" id="IPR036864">
    <property type="entry name" value="Zn2-C6_fun-type_DNA-bd_sf"/>
</dbReference>
<dbReference type="GO" id="GO:0000981">
    <property type="term" value="F:DNA-binding transcription factor activity, RNA polymerase II-specific"/>
    <property type="evidence" value="ECO:0007669"/>
    <property type="project" value="InterPro"/>
</dbReference>
<dbReference type="PROSITE" id="PS50157">
    <property type="entry name" value="ZINC_FINGER_C2H2_2"/>
    <property type="match status" value="1"/>
</dbReference>
<keyword evidence="5" id="KW-0539">Nucleus</keyword>
<evidence type="ECO:0008006" key="12">
    <source>
        <dbReference type="Google" id="ProtNLM"/>
    </source>
</evidence>
<name>A0A9P8YA87_9PEZI</name>
<dbReference type="PANTHER" id="PTHR47660">
    <property type="entry name" value="TRANSCRIPTION FACTOR WITH C2H2 AND ZN(2)-CYS(6) DNA BINDING DOMAIN (EUROFUNG)-RELATED-RELATED"/>
    <property type="match status" value="1"/>
</dbReference>
<dbReference type="RefSeq" id="XP_046014886.1">
    <property type="nucleotide sequence ID" value="XM_046160876.1"/>
</dbReference>
<evidence type="ECO:0000256" key="6">
    <source>
        <dbReference type="PROSITE-ProRule" id="PRU00042"/>
    </source>
</evidence>
<gene>
    <name evidence="10" type="ORF">B0I36DRAFT_381648</name>
</gene>
<evidence type="ECO:0000256" key="3">
    <source>
        <dbReference type="ARBA" id="ARBA00023015"/>
    </source>
</evidence>